<accession>A0A0D7AAT6</accession>
<keyword evidence="4" id="KW-1185">Reference proteome</keyword>
<dbReference type="EMBL" id="KN882016">
    <property type="protein sequence ID" value="KIY47051.1"/>
    <property type="molecule type" value="Genomic_DNA"/>
</dbReference>
<feature type="compositionally biased region" description="Pro residues" evidence="1">
    <location>
        <begin position="477"/>
        <end position="495"/>
    </location>
</feature>
<dbReference type="AlphaFoldDB" id="A0A0D7AAT6"/>
<feature type="compositionally biased region" description="Polar residues" evidence="1">
    <location>
        <begin position="444"/>
        <end position="468"/>
    </location>
</feature>
<evidence type="ECO:0000259" key="2">
    <source>
        <dbReference type="PROSITE" id="PS50010"/>
    </source>
</evidence>
<feature type="region of interest" description="Disordered" evidence="1">
    <location>
        <begin position="235"/>
        <end position="267"/>
    </location>
</feature>
<feature type="region of interest" description="Disordered" evidence="1">
    <location>
        <begin position="421"/>
        <end position="612"/>
    </location>
</feature>
<proteinExistence type="predicted"/>
<feature type="domain" description="DH" evidence="2">
    <location>
        <begin position="3"/>
        <end position="191"/>
    </location>
</feature>
<dbReference type="SMART" id="SM00325">
    <property type="entry name" value="RhoGEF"/>
    <property type="match status" value="1"/>
</dbReference>
<dbReference type="GO" id="GO:0031267">
    <property type="term" value="F:small GTPase binding"/>
    <property type="evidence" value="ECO:0007669"/>
    <property type="project" value="TreeGrafter"/>
</dbReference>
<sequence>KVRKANPLTDLIDTEKSYVELLSGIIRKVAAAWSRSNLPPPELDAMFRAVEGVQKANRSLFNRLKEIGATPSNPKALGDLLMRWVEDLDKPYTNYCTKYTCGFDGWEPVASNPRLAGVLSTFSANYAPPPDHPSPQWTLDDLFLLPKHRLRYYKKLYGRLLKSTSPGRSDHRMLTDAMNKFDDLLMIVESRANLRVGVPADAGRASEDDVVIDLRTQSVINDYFRPPDFGAFDLDVPDNGSSSAHDSTERNSEGTAATSVSRESTKTMSMPIKDLEHRLATQRCLDIFTMNPRNVRLQVAPPNLTFTREMRMSTDCTIRFTSRVTGEHKLHREGHIYLLSDLFLVCERMTLQEQKDNAQQGADMWLCYPPLSGKVLRVGEVRDNTIDIAIMRKETLSLEFDSAGSQNLFLKELQDSIEFAMSLPPPSKQPPPPVPPLNPAPLPQSVSAPVSPNQAGSSMSQGSSNYTDSPEGYYSQPLPPQVPPPPPKQGGPPSPRGYGQPSVGQHPQPPYGPQPGQQYQPQPQYPPQGRATPQRQMSNQGGYPAEPSPVNGPNGSLPPPRASSAAPFNTIHKSPSSRSLNGLPPPPPNVPPMPANGFPPNAPYLPQSPPGPPAILRRPLGPAMQINPRAPSIIDQTFAEPSPPNSPIEETPRDVGPVKSTVTASFKCKVFLKQHHAQWKALGSANLKLYHQDPTNIKQLVVEDDKNKVIISTIVLTDGVERVGKTGVAIELSDQGRRTGIVYMLQLRNEKSAGGLFDSFLQGSDR</sequence>
<feature type="compositionally biased region" description="Polar residues" evidence="1">
    <location>
        <begin position="531"/>
        <end position="541"/>
    </location>
</feature>
<dbReference type="Pfam" id="PF00621">
    <property type="entry name" value="RhoGEF"/>
    <property type="match status" value="1"/>
</dbReference>
<protein>
    <recommendedName>
        <fullName evidence="2">DH domain-containing protein</fullName>
    </recommendedName>
</protein>
<dbReference type="PANTHER" id="PTHR45924:SF2">
    <property type="entry name" value="FI17866P1"/>
    <property type="match status" value="1"/>
</dbReference>
<evidence type="ECO:0000313" key="4">
    <source>
        <dbReference type="Proteomes" id="UP000054144"/>
    </source>
</evidence>
<dbReference type="Proteomes" id="UP000054144">
    <property type="component" value="Unassembled WGS sequence"/>
</dbReference>
<gene>
    <name evidence="3" type="ORF">FISHEDRAFT_22956</name>
</gene>
<dbReference type="OrthoDB" id="6244550at2759"/>
<feature type="compositionally biased region" description="Pro residues" evidence="1">
    <location>
        <begin position="423"/>
        <end position="442"/>
    </location>
</feature>
<dbReference type="SUPFAM" id="SSF48065">
    <property type="entry name" value="DBL homology domain (DH-domain)"/>
    <property type="match status" value="1"/>
</dbReference>
<dbReference type="Gene3D" id="1.20.900.10">
    <property type="entry name" value="Dbl homology (DH) domain"/>
    <property type="match status" value="1"/>
</dbReference>
<reference evidence="3 4" key="1">
    <citation type="journal article" date="2015" name="Fungal Genet. Biol.">
        <title>Evolution of novel wood decay mechanisms in Agaricales revealed by the genome sequences of Fistulina hepatica and Cylindrobasidium torrendii.</title>
        <authorList>
            <person name="Floudas D."/>
            <person name="Held B.W."/>
            <person name="Riley R."/>
            <person name="Nagy L.G."/>
            <person name="Koehler G."/>
            <person name="Ransdell A.S."/>
            <person name="Younus H."/>
            <person name="Chow J."/>
            <person name="Chiniquy J."/>
            <person name="Lipzen A."/>
            <person name="Tritt A."/>
            <person name="Sun H."/>
            <person name="Haridas S."/>
            <person name="LaButti K."/>
            <person name="Ohm R.A."/>
            <person name="Kues U."/>
            <person name="Blanchette R.A."/>
            <person name="Grigoriev I.V."/>
            <person name="Minto R.E."/>
            <person name="Hibbett D.S."/>
        </authorList>
    </citation>
    <scope>NUCLEOTIDE SEQUENCE [LARGE SCALE GENOMIC DNA]</scope>
    <source>
        <strain evidence="3 4">ATCC 64428</strain>
    </source>
</reference>
<feature type="compositionally biased region" description="Pro residues" evidence="1">
    <location>
        <begin position="600"/>
        <end position="612"/>
    </location>
</feature>
<dbReference type="GO" id="GO:0005085">
    <property type="term" value="F:guanyl-nucleotide exchange factor activity"/>
    <property type="evidence" value="ECO:0007669"/>
    <property type="project" value="InterPro"/>
</dbReference>
<dbReference type="InterPro" id="IPR035899">
    <property type="entry name" value="DBL_dom_sf"/>
</dbReference>
<dbReference type="PROSITE" id="PS50010">
    <property type="entry name" value="DH_2"/>
    <property type="match status" value="1"/>
</dbReference>
<organism evidence="3 4">
    <name type="scientific">Fistulina hepatica ATCC 64428</name>
    <dbReference type="NCBI Taxonomy" id="1128425"/>
    <lineage>
        <taxon>Eukaryota</taxon>
        <taxon>Fungi</taxon>
        <taxon>Dikarya</taxon>
        <taxon>Basidiomycota</taxon>
        <taxon>Agaricomycotina</taxon>
        <taxon>Agaricomycetes</taxon>
        <taxon>Agaricomycetidae</taxon>
        <taxon>Agaricales</taxon>
        <taxon>Fistulinaceae</taxon>
        <taxon>Fistulina</taxon>
    </lineage>
</organism>
<name>A0A0D7AAT6_9AGAR</name>
<dbReference type="InterPro" id="IPR000219">
    <property type="entry name" value="DH_dom"/>
</dbReference>
<evidence type="ECO:0000313" key="3">
    <source>
        <dbReference type="EMBL" id="KIY47051.1"/>
    </source>
</evidence>
<feature type="compositionally biased region" description="Polar residues" evidence="1">
    <location>
        <begin position="253"/>
        <end position="267"/>
    </location>
</feature>
<dbReference type="PANTHER" id="PTHR45924">
    <property type="entry name" value="FI17866P1"/>
    <property type="match status" value="1"/>
</dbReference>
<feature type="non-terminal residue" evidence="3">
    <location>
        <position position="766"/>
    </location>
</feature>
<feature type="non-terminal residue" evidence="3">
    <location>
        <position position="1"/>
    </location>
</feature>
<evidence type="ECO:0000256" key="1">
    <source>
        <dbReference type="SAM" id="MobiDB-lite"/>
    </source>
</evidence>
<feature type="compositionally biased region" description="Pro residues" evidence="1">
    <location>
        <begin position="583"/>
        <end position="594"/>
    </location>
</feature>